<evidence type="ECO:0000313" key="1">
    <source>
        <dbReference type="EMBL" id="EST46502.1"/>
    </source>
</evidence>
<gene>
    <name evidence="1" type="ORF">SS50377_13583</name>
</gene>
<reference evidence="1" key="1">
    <citation type="journal article" date="2014" name="PLoS Genet.">
        <title>The Genome of Spironucleus salmonicida Highlights a Fish Pathogen Adapted to Fluctuating Environments.</title>
        <authorList>
            <person name="Xu F."/>
            <person name="Jerlstrom-Hultqvist J."/>
            <person name="Einarsson E."/>
            <person name="Astvaldsson A."/>
            <person name="Svard S.G."/>
            <person name="Andersson J.O."/>
        </authorList>
    </citation>
    <scope>NUCLEOTIDE SEQUENCE</scope>
</reference>
<dbReference type="VEuPathDB" id="GiardiaDB:SS50377_23823"/>
<sequence length="91" mass="10819">MYTTKEMNINIEPRTITQSMSRQNVLPEQRTPRILKRNSSSFNFCVTPQKILDKLELDILRGTSELEILKKRLQKVDKYCIQIEDQLHQKL</sequence>
<dbReference type="AlphaFoldDB" id="V6LP98"/>
<proteinExistence type="predicted"/>
<protein>
    <submittedName>
        <fullName evidence="1">Uncharacterized protein</fullName>
    </submittedName>
</protein>
<organism evidence="1">
    <name type="scientific">Spironucleus salmonicida</name>
    <dbReference type="NCBI Taxonomy" id="348837"/>
    <lineage>
        <taxon>Eukaryota</taxon>
        <taxon>Metamonada</taxon>
        <taxon>Diplomonadida</taxon>
        <taxon>Hexamitidae</taxon>
        <taxon>Hexamitinae</taxon>
        <taxon>Spironucleus</taxon>
    </lineage>
</organism>
<name>V6LP98_9EUKA</name>
<dbReference type="EMBL" id="KI546074">
    <property type="protein sequence ID" value="EST46502.1"/>
    <property type="molecule type" value="Genomic_DNA"/>
</dbReference>
<accession>V6LP98</accession>